<comment type="similarity">
    <text evidence="8 9">Belongs to the TonB-dependent receptor family.</text>
</comment>
<dbReference type="GO" id="GO:0009279">
    <property type="term" value="C:cell outer membrane"/>
    <property type="evidence" value="ECO:0007669"/>
    <property type="project" value="UniProtKB-SubCell"/>
</dbReference>
<evidence type="ECO:0000256" key="10">
    <source>
        <dbReference type="SAM" id="SignalP"/>
    </source>
</evidence>
<name>A0A841HHU3_9GAMM</name>
<dbReference type="PANTHER" id="PTHR47234:SF2">
    <property type="entry name" value="TONB-DEPENDENT RECEPTOR"/>
    <property type="match status" value="1"/>
</dbReference>
<dbReference type="Proteomes" id="UP000588068">
    <property type="component" value="Unassembled WGS sequence"/>
</dbReference>
<keyword evidence="2 8" id="KW-0813">Transport</keyword>
<evidence type="ECO:0000256" key="2">
    <source>
        <dbReference type="ARBA" id="ARBA00022448"/>
    </source>
</evidence>
<evidence type="ECO:0000256" key="9">
    <source>
        <dbReference type="RuleBase" id="RU003357"/>
    </source>
</evidence>
<dbReference type="PANTHER" id="PTHR47234">
    <property type="match status" value="1"/>
</dbReference>
<dbReference type="InterPro" id="IPR036942">
    <property type="entry name" value="Beta-barrel_TonB_sf"/>
</dbReference>
<feature type="chain" id="PRO_5032753527" evidence="10">
    <location>
        <begin position="26"/>
        <end position="975"/>
    </location>
</feature>
<accession>A0A841HHU3</accession>
<dbReference type="InterPro" id="IPR012910">
    <property type="entry name" value="Plug_dom"/>
</dbReference>
<protein>
    <submittedName>
        <fullName evidence="13">Iron complex outermembrane receptor protein</fullName>
    </submittedName>
</protein>
<comment type="subcellular location">
    <subcellularLocation>
        <location evidence="1 8">Cell outer membrane</location>
        <topology evidence="1 8">Multi-pass membrane protein</topology>
    </subcellularLocation>
</comment>
<keyword evidence="3 8" id="KW-1134">Transmembrane beta strand</keyword>
<evidence type="ECO:0000259" key="11">
    <source>
        <dbReference type="Pfam" id="PF00593"/>
    </source>
</evidence>
<evidence type="ECO:0000256" key="1">
    <source>
        <dbReference type="ARBA" id="ARBA00004571"/>
    </source>
</evidence>
<dbReference type="SUPFAM" id="SSF56935">
    <property type="entry name" value="Porins"/>
    <property type="match status" value="1"/>
</dbReference>
<evidence type="ECO:0000259" key="12">
    <source>
        <dbReference type="Pfam" id="PF07715"/>
    </source>
</evidence>
<keyword evidence="14" id="KW-1185">Reference proteome</keyword>
<keyword evidence="13" id="KW-0675">Receptor</keyword>
<keyword evidence="7 8" id="KW-0998">Cell outer membrane</keyword>
<dbReference type="Pfam" id="PF07715">
    <property type="entry name" value="Plug"/>
    <property type="match status" value="1"/>
</dbReference>
<dbReference type="InterPro" id="IPR000531">
    <property type="entry name" value="Beta-barrel_TonB"/>
</dbReference>
<dbReference type="AlphaFoldDB" id="A0A841HHU3"/>
<evidence type="ECO:0000256" key="5">
    <source>
        <dbReference type="ARBA" id="ARBA00023077"/>
    </source>
</evidence>
<dbReference type="Gene3D" id="2.170.130.10">
    <property type="entry name" value="TonB-dependent receptor, plug domain"/>
    <property type="match status" value="1"/>
</dbReference>
<proteinExistence type="inferred from homology"/>
<reference evidence="13 14" key="1">
    <citation type="submission" date="2020-08" db="EMBL/GenBank/DDBJ databases">
        <title>Genomic Encyclopedia of Type Strains, Phase IV (KMG-IV): sequencing the most valuable type-strain genomes for metagenomic binning, comparative biology and taxonomic classification.</title>
        <authorList>
            <person name="Goeker M."/>
        </authorList>
    </citation>
    <scope>NUCLEOTIDE SEQUENCE [LARGE SCALE GENOMIC DNA]</scope>
    <source>
        <strain evidence="13 14">DSM 26723</strain>
    </source>
</reference>
<dbReference type="InterPro" id="IPR037066">
    <property type="entry name" value="Plug_dom_sf"/>
</dbReference>
<evidence type="ECO:0000256" key="7">
    <source>
        <dbReference type="ARBA" id="ARBA00023237"/>
    </source>
</evidence>
<gene>
    <name evidence="13" type="ORF">HNQ60_001619</name>
</gene>
<evidence type="ECO:0000256" key="3">
    <source>
        <dbReference type="ARBA" id="ARBA00022452"/>
    </source>
</evidence>
<feature type="domain" description="TonB-dependent receptor plug" evidence="12">
    <location>
        <begin position="47"/>
        <end position="162"/>
    </location>
</feature>
<evidence type="ECO:0000313" key="14">
    <source>
        <dbReference type="Proteomes" id="UP000588068"/>
    </source>
</evidence>
<keyword evidence="10" id="KW-0732">Signal</keyword>
<keyword evidence="6 8" id="KW-0472">Membrane</keyword>
<keyword evidence="4 8" id="KW-0812">Transmembrane</keyword>
<evidence type="ECO:0000313" key="13">
    <source>
        <dbReference type="EMBL" id="MBB6092741.1"/>
    </source>
</evidence>
<evidence type="ECO:0000256" key="8">
    <source>
        <dbReference type="PROSITE-ProRule" id="PRU01360"/>
    </source>
</evidence>
<keyword evidence="5 9" id="KW-0798">TonB box</keyword>
<dbReference type="PROSITE" id="PS52016">
    <property type="entry name" value="TONB_DEPENDENT_REC_3"/>
    <property type="match status" value="1"/>
</dbReference>
<dbReference type="Pfam" id="PF00593">
    <property type="entry name" value="TonB_dep_Rec_b-barrel"/>
    <property type="match status" value="1"/>
</dbReference>
<feature type="domain" description="TonB-dependent receptor-like beta-barrel" evidence="11">
    <location>
        <begin position="381"/>
        <end position="879"/>
    </location>
</feature>
<dbReference type="RefSeq" id="WP_184330525.1">
    <property type="nucleotide sequence ID" value="NZ_JACHHZ010000002.1"/>
</dbReference>
<evidence type="ECO:0000256" key="6">
    <source>
        <dbReference type="ARBA" id="ARBA00023136"/>
    </source>
</evidence>
<comment type="caution">
    <text evidence="13">The sequence shown here is derived from an EMBL/GenBank/DDBJ whole genome shotgun (WGS) entry which is preliminary data.</text>
</comment>
<feature type="signal peptide" evidence="10">
    <location>
        <begin position="1"/>
        <end position="25"/>
    </location>
</feature>
<dbReference type="InterPro" id="IPR039426">
    <property type="entry name" value="TonB-dep_rcpt-like"/>
</dbReference>
<dbReference type="Gene3D" id="2.40.170.20">
    <property type="entry name" value="TonB-dependent receptor, beta-barrel domain"/>
    <property type="match status" value="1"/>
</dbReference>
<sequence>MNVKRMLIMSGACGVLASTISAALAQDVNEVAEVVIVTGSYIRGTPEDAALPVDVISSEELQKVGAPTTVELLKSLNVSSGVLGDTNQFDARAQGSEGSGSVNLRGFGPERTLVLLNGRRMVNNPFTGAVDTNLIPMAAIGRVEVLKDGAAATYGSDAIAGVVNFITKENFRGFEIGADYKYIADSDGDYTANLAYGFGTDRLNIMLAAGYQHRSELFVKDREWARRGYFDNPQGGYSAAGNPSTFIPLTPAGAQVAQIFRDPQCANLGGVPTLSGATPVCRWQYTLFDALTEKEDRYQVFGSADFDITDSTSLHFEALYAETEVPIYRTSPSYAMLQTPTSLATGGTSPVAGRFFVPRTHPAWNSFIASNPGVFPADATGALIVANRPFAIGGNPLFGYGSSEGPRNYDGMRLSAGLSGEIGENFGWDIAVTYMEENARREGRDTAVNRYQLALRGLGGAGCNVAANTPGANGCFWYNPFSNAIPGNPVTGASNATFNSAVSNDNPELIAWMFPEVWTEQTTELMVVDAVINGTTGLKLGGGEIAWAFGGQFRDNHFESRYSDLSNYAVTPCVNSISTGIVGPGACTPAQLAAPTGGLAFLGGSFDEDLDGDVYAVFGELSVPITDNFQAQLAVRYEDYGGNVGATTDPKLSLRWQLSDALALRGSVGTTFRGPTENDISEGSITSLQDVRGTFRAVRTFGNPDLKPEEATTFNVGAILKAGGFSASLDYWSFDFEKPIVSEPLTPLVDFVFPNGAATCSFANPLVYRFAFSGANCATADIIRVDRQRINGPGVKTTGLDLSTEFAWDMFAGTATLGINATYVLDYDVAAAFIDGQQVANPFDAAGKLNYQTTAYPLPQIKGQVFAEYAIGAHNIRYTMNYIDDYIDQRTAPFVATPDTGGVAITAGKVIEDTIMHDLHYFVTLPWEMSLTASVENFTDEDPSLARLDLSYDPFTSSAFGRTYKLGLRKKFGGD</sequence>
<organism evidence="13 14">
    <name type="scientific">Povalibacter uvarum</name>
    <dbReference type="NCBI Taxonomy" id="732238"/>
    <lineage>
        <taxon>Bacteria</taxon>
        <taxon>Pseudomonadati</taxon>
        <taxon>Pseudomonadota</taxon>
        <taxon>Gammaproteobacteria</taxon>
        <taxon>Steroidobacterales</taxon>
        <taxon>Steroidobacteraceae</taxon>
        <taxon>Povalibacter</taxon>
    </lineage>
</organism>
<evidence type="ECO:0000256" key="4">
    <source>
        <dbReference type="ARBA" id="ARBA00022692"/>
    </source>
</evidence>
<dbReference type="EMBL" id="JACHHZ010000002">
    <property type="protein sequence ID" value="MBB6092741.1"/>
    <property type="molecule type" value="Genomic_DNA"/>
</dbReference>